<accession>A0A5C3M6S2</accession>
<feature type="region of interest" description="Disordered" evidence="1">
    <location>
        <begin position="1"/>
        <end position="22"/>
    </location>
</feature>
<organism evidence="3 4">
    <name type="scientific">Crucibulum laeve</name>
    <dbReference type="NCBI Taxonomy" id="68775"/>
    <lineage>
        <taxon>Eukaryota</taxon>
        <taxon>Fungi</taxon>
        <taxon>Dikarya</taxon>
        <taxon>Basidiomycota</taxon>
        <taxon>Agaricomycotina</taxon>
        <taxon>Agaricomycetes</taxon>
        <taxon>Agaricomycetidae</taxon>
        <taxon>Agaricales</taxon>
        <taxon>Agaricineae</taxon>
        <taxon>Nidulariaceae</taxon>
        <taxon>Crucibulum</taxon>
    </lineage>
</organism>
<name>A0A5C3M6S2_9AGAR</name>
<feature type="transmembrane region" description="Helical" evidence="2">
    <location>
        <begin position="169"/>
        <end position="193"/>
    </location>
</feature>
<evidence type="ECO:0000313" key="3">
    <source>
        <dbReference type="EMBL" id="TFK41020.1"/>
    </source>
</evidence>
<reference evidence="3 4" key="1">
    <citation type="journal article" date="2019" name="Nat. Ecol. Evol.">
        <title>Megaphylogeny resolves global patterns of mushroom evolution.</title>
        <authorList>
            <person name="Varga T."/>
            <person name="Krizsan K."/>
            <person name="Foldi C."/>
            <person name="Dima B."/>
            <person name="Sanchez-Garcia M."/>
            <person name="Sanchez-Ramirez S."/>
            <person name="Szollosi G.J."/>
            <person name="Szarkandi J.G."/>
            <person name="Papp V."/>
            <person name="Albert L."/>
            <person name="Andreopoulos W."/>
            <person name="Angelini C."/>
            <person name="Antonin V."/>
            <person name="Barry K.W."/>
            <person name="Bougher N.L."/>
            <person name="Buchanan P."/>
            <person name="Buyck B."/>
            <person name="Bense V."/>
            <person name="Catcheside P."/>
            <person name="Chovatia M."/>
            <person name="Cooper J."/>
            <person name="Damon W."/>
            <person name="Desjardin D."/>
            <person name="Finy P."/>
            <person name="Geml J."/>
            <person name="Haridas S."/>
            <person name="Hughes K."/>
            <person name="Justo A."/>
            <person name="Karasinski D."/>
            <person name="Kautmanova I."/>
            <person name="Kiss B."/>
            <person name="Kocsube S."/>
            <person name="Kotiranta H."/>
            <person name="LaButti K.M."/>
            <person name="Lechner B.E."/>
            <person name="Liimatainen K."/>
            <person name="Lipzen A."/>
            <person name="Lukacs Z."/>
            <person name="Mihaltcheva S."/>
            <person name="Morgado L.N."/>
            <person name="Niskanen T."/>
            <person name="Noordeloos M.E."/>
            <person name="Ohm R.A."/>
            <person name="Ortiz-Santana B."/>
            <person name="Ovrebo C."/>
            <person name="Racz N."/>
            <person name="Riley R."/>
            <person name="Savchenko A."/>
            <person name="Shiryaev A."/>
            <person name="Soop K."/>
            <person name="Spirin V."/>
            <person name="Szebenyi C."/>
            <person name="Tomsovsky M."/>
            <person name="Tulloss R.E."/>
            <person name="Uehling J."/>
            <person name="Grigoriev I.V."/>
            <person name="Vagvolgyi C."/>
            <person name="Papp T."/>
            <person name="Martin F.M."/>
            <person name="Miettinen O."/>
            <person name="Hibbett D.S."/>
            <person name="Nagy L.G."/>
        </authorList>
    </citation>
    <scope>NUCLEOTIDE SEQUENCE [LARGE SCALE GENOMIC DNA]</scope>
    <source>
        <strain evidence="3 4">CBS 166.37</strain>
    </source>
</reference>
<dbReference type="EMBL" id="ML213595">
    <property type="protein sequence ID" value="TFK41020.1"/>
    <property type="molecule type" value="Genomic_DNA"/>
</dbReference>
<proteinExistence type="predicted"/>
<feature type="transmembrane region" description="Helical" evidence="2">
    <location>
        <begin position="101"/>
        <end position="118"/>
    </location>
</feature>
<evidence type="ECO:0000313" key="4">
    <source>
        <dbReference type="Proteomes" id="UP000308652"/>
    </source>
</evidence>
<feature type="transmembrane region" description="Helical" evidence="2">
    <location>
        <begin position="419"/>
        <end position="442"/>
    </location>
</feature>
<keyword evidence="4" id="KW-1185">Reference proteome</keyword>
<feature type="transmembrane region" description="Helical" evidence="2">
    <location>
        <begin position="245"/>
        <end position="269"/>
    </location>
</feature>
<keyword evidence="2" id="KW-0472">Membrane</keyword>
<feature type="region of interest" description="Disordered" evidence="1">
    <location>
        <begin position="377"/>
        <end position="400"/>
    </location>
</feature>
<keyword evidence="2" id="KW-1133">Transmembrane helix</keyword>
<sequence>MSSGTSTVSIAQQTPPNVFPTRTTITATPSPTVFDDAAPLYPRNTPPPVCCAPNEVVIHLATTLVIHNFDRYWDIPIRSFQPVYLALEDGSLITPPFSQDLWNANLSLLVTGALAMLFTRNIFVSGDYLRRGKVKRKTLFYILFISQLLAPISLIPVILSYFYKSLNCTIVIILSCVSGTVSLALLITGILGVKAYKCLNNPRSVFFMLILFQCASTITVGFDVATTSADRRISGSCVRTSDLQYTRLFVSIQFLESLFICCCFFFACWKSRGSPAARGRISLELSMEELPIEIPSDANDATQSTKRGWWDYVPTPEKISSTGPPVKISLLQRFKATLSGNGANKPQRMPLRKPSKPEDLLSIQPPRRSTIRISESSVNERPENYAARGRNSPTPSSGSRLSRLIPRMELFREVMKDELFYTTFITTSCVIVAVLALIGVNFKNGLTVTGWIALNWGIISVLAMHSFGRVVRRHERDALLTHPVTCTAIARAANANIAAREQEAREREARMRAQTTVSVVSSRMRLRRDTKDYEDDDPNNPFSDIRRLEHDRVSWNSSVYSATSPASSRPPSPLVSVRPASQMISSNLSSLQANFPSSGRGTPLVPHDSSDGTSLEGFSQSWLLARQSALSGNVESSEKGKAVP</sequence>
<feature type="transmembrane region" description="Helical" evidence="2">
    <location>
        <begin position="139"/>
        <end position="163"/>
    </location>
</feature>
<gene>
    <name evidence="3" type="ORF">BDQ12DRAFT_720743</name>
</gene>
<feature type="transmembrane region" description="Helical" evidence="2">
    <location>
        <begin position="205"/>
        <end position="225"/>
    </location>
</feature>
<feature type="compositionally biased region" description="Polar residues" evidence="1">
    <location>
        <begin position="1"/>
        <end position="16"/>
    </location>
</feature>
<feature type="compositionally biased region" description="Polar residues" evidence="1">
    <location>
        <begin position="391"/>
        <end position="400"/>
    </location>
</feature>
<dbReference type="AlphaFoldDB" id="A0A5C3M6S2"/>
<keyword evidence="2" id="KW-0812">Transmembrane</keyword>
<feature type="transmembrane region" description="Helical" evidence="2">
    <location>
        <begin position="448"/>
        <end position="467"/>
    </location>
</feature>
<feature type="region of interest" description="Disordered" evidence="1">
    <location>
        <begin position="591"/>
        <end position="616"/>
    </location>
</feature>
<evidence type="ECO:0000256" key="1">
    <source>
        <dbReference type="SAM" id="MobiDB-lite"/>
    </source>
</evidence>
<dbReference type="OrthoDB" id="3267487at2759"/>
<protein>
    <submittedName>
        <fullName evidence="3">Uncharacterized protein</fullName>
    </submittedName>
</protein>
<evidence type="ECO:0000256" key="2">
    <source>
        <dbReference type="SAM" id="Phobius"/>
    </source>
</evidence>
<feature type="region of interest" description="Disordered" evidence="1">
    <location>
        <begin position="339"/>
        <end position="363"/>
    </location>
</feature>
<dbReference type="Proteomes" id="UP000308652">
    <property type="component" value="Unassembled WGS sequence"/>
</dbReference>
<feature type="compositionally biased region" description="Polar residues" evidence="1">
    <location>
        <begin position="591"/>
        <end position="600"/>
    </location>
</feature>